<accession>A0ABQ6CEI9</accession>
<protein>
    <recommendedName>
        <fullName evidence="3">Lipoprotein</fullName>
    </recommendedName>
</protein>
<gene>
    <name evidence="1" type="ORF">GCM10007874_17840</name>
</gene>
<evidence type="ECO:0000313" key="1">
    <source>
        <dbReference type="EMBL" id="GLS18767.1"/>
    </source>
</evidence>
<sequence length="76" mass="8146">MVVLVLMMSCQVSEKPKNGPDAAQMRTTAQQAMNVAGCPAAFATLSAALPNIWTSFMVNDLCYGSMPMHQLRSLPA</sequence>
<comment type="caution">
    <text evidence="1">The sequence shown here is derived from an EMBL/GenBank/DDBJ whole genome shotgun (WGS) entry which is preliminary data.</text>
</comment>
<name>A0ABQ6CEI9_9HYPH</name>
<keyword evidence="2" id="KW-1185">Reference proteome</keyword>
<evidence type="ECO:0008006" key="3">
    <source>
        <dbReference type="Google" id="ProtNLM"/>
    </source>
</evidence>
<proteinExistence type="predicted"/>
<organism evidence="1 2">
    <name type="scientific">Labrys miyagiensis</name>
    <dbReference type="NCBI Taxonomy" id="346912"/>
    <lineage>
        <taxon>Bacteria</taxon>
        <taxon>Pseudomonadati</taxon>
        <taxon>Pseudomonadota</taxon>
        <taxon>Alphaproteobacteria</taxon>
        <taxon>Hyphomicrobiales</taxon>
        <taxon>Xanthobacteraceae</taxon>
        <taxon>Labrys</taxon>
    </lineage>
</organism>
<evidence type="ECO:0000313" key="2">
    <source>
        <dbReference type="Proteomes" id="UP001156882"/>
    </source>
</evidence>
<reference evidence="2" key="1">
    <citation type="journal article" date="2019" name="Int. J. Syst. Evol. Microbiol.">
        <title>The Global Catalogue of Microorganisms (GCM) 10K type strain sequencing project: providing services to taxonomists for standard genome sequencing and annotation.</title>
        <authorList>
            <consortium name="The Broad Institute Genomics Platform"/>
            <consortium name="The Broad Institute Genome Sequencing Center for Infectious Disease"/>
            <person name="Wu L."/>
            <person name="Ma J."/>
        </authorList>
    </citation>
    <scope>NUCLEOTIDE SEQUENCE [LARGE SCALE GENOMIC DNA]</scope>
    <source>
        <strain evidence="2">NBRC 101365</strain>
    </source>
</reference>
<dbReference type="Proteomes" id="UP001156882">
    <property type="component" value="Unassembled WGS sequence"/>
</dbReference>
<dbReference type="EMBL" id="BSPC01000015">
    <property type="protein sequence ID" value="GLS18767.1"/>
    <property type="molecule type" value="Genomic_DNA"/>
</dbReference>